<gene>
    <name evidence="2" type="ORF">Vbra_13322</name>
</gene>
<sequence>MRVQGVIEQAYEELVEPTKHEEEAAREAAIAAQPAVVTTEVEVEVAAFEYEALPVLLPSAEGEGQRETPTQEEQIPEKQPEETVCTRVGSAPAN</sequence>
<name>A0A0G4EUZ4_VITBC</name>
<evidence type="ECO:0000256" key="1">
    <source>
        <dbReference type="SAM" id="MobiDB-lite"/>
    </source>
</evidence>
<evidence type="ECO:0000313" key="2">
    <source>
        <dbReference type="EMBL" id="CEM01856.1"/>
    </source>
</evidence>
<reference evidence="2 3" key="1">
    <citation type="submission" date="2014-11" db="EMBL/GenBank/DDBJ databases">
        <authorList>
            <person name="Zhu J."/>
            <person name="Qi W."/>
            <person name="Song R."/>
        </authorList>
    </citation>
    <scope>NUCLEOTIDE SEQUENCE [LARGE SCALE GENOMIC DNA]</scope>
</reference>
<protein>
    <submittedName>
        <fullName evidence="2">Uncharacterized protein</fullName>
    </submittedName>
</protein>
<accession>A0A0G4EUZ4</accession>
<evidence type="ECO:0000313" key="3">
    <source>
        <dbReference type="Proteomes" id="UP000041254"/>
    </source>
</evidence>
<dbReference type="EMBL" id="CDMY01000311">
    <property type="protein sequence ID" value="CEM01856.1"/>
    <property type="molecule type" value="Genomic_DNA"/>
</dbReference>
<dbReference type="InParanoid" id="A0A0G4EUZ4"/>
<feature type="region of interest" description="Disordered" evidence="1">
    <location>
        <begin position="58"/>
        <end position="94"/>
    </location>
</feature>
<keyword evidence="3" id="KW-1185">Reference proteome</keyword>
<organism evidence="2 3">
    <name type="scientific">Vitrella brassicaformis (strain CCMP3155)</name>
    <dbReference type="NCBI Taxonomy" id="1169540"/>
    <lineage>
        <taxon>Eukaryota</taxon>
        <taxon>Sar</taxon>
        <taxon>Alveolata</taxon>
        <taxon>Colpodellida</taxon>
        <taxon>Vitrellaceae</taxon>
        <taxon>Vitrella</taxon>
    </lineage>
</organism>
<dbReference type="VEuPathDB" id="CryptoDB:Vbra_13322"/>
<dbReference type="AlphaFoldDB" id="A0A0G4EUZ4"/>
<dbReference type="Proteomes" id="UP000041254">
    <property type="component" value="Unassembled WGS sequence"/>
</dbReference>
<proteinExistence type="predicted"/>